<dbReference type="InterPro" id="IPR005693">
    <property type="entry name" value="Mce"/>
</dbReference>
<dbReference type="GO" id="GO:0005576">
    <property type="term" value="C:extracellular region"/>
    <property type="evidence" value="ECO:0007669"/>
    <property type="project" value="TreeGrafter"/>
</dbReference>
<dbReference type="AlphaFoldDB" id="A0A848L1I5"/>
<feature type="signal peptide" evidence="1">
    <location>
        <begin position="1"/>
        <end position="26"/>
    </location>
</feature>
<feature type="domain" description="Mammalian cell entry C-terminal" evidence="3">
    <location>
        <begin position="132"/>
        <end position="305"/>
    </location>
</feature>
<organism evidence="4 5">
    <name type="scientific">Gordonia asplenii</name>
    <dbReference type="NCBI Taxonomy" id="2725283"/>
    <lineage>
        <taxon>Bacteria</taxon>
        <taxon>Bacillati</taxon>
        <taxon>Actinomycetota</taxon>
        <taxon>Actinomycetes</taxon>
        <taxon>Mycobacteriales</taxon>
        <taxon>Gordoniaceae</taxon>
        <taxon>Gordonia</taxon>
    </lineage>
</organism>
<dbReference type="PANTHER" id="PTHR33371">
    <property type="entry name" value="INTERMEMBRANE PHOSPHOLIPID TRANSPORT SYSTEM BINDING PROTEIN MLAD-RELATED"/>
    <property type="match status" value="1"/>
</dbReference>
<feature type="chain" id="PRO_5032687174" evidence="1">
    <location>
        <begin position="27"/>
        <end position="361"/>
    </location>
</feature>
<evidence type="ECO:0000259" key="3">
    <source>
        <dbReference type="Pfam" id="PF11887"/>
    </source>
</evidence>
<dbReference type="PANTHER" id="PTHR33371:SF17">
    <property type="entry name" value="MCE-FAMILY PROTEIN MCE1B"/>
    <property type="match status" value="1"/>
</dbReference>
<feature type="domain" description="Mce/MlaD" evidence="2">
    <location>
        <begin position="38"/>
        <end position="112"/>
    </location>
</feature>
<comment type="caution">
    <text evidence="4">The sequence shown here is derived from an EMBL/GenBank/DDBJ whole genome shotgun (WGS) entry which is preliminary data.</text>
</comment>
<evidence type="ECO:0000259" key="2">
    <source>
        <dbReference type="Pfam" id="PF02470"/>
    </source>
</evidence>
<keyword evidence="1" id="KW-0732">Signal</keyword>
<reference evidence="4 5" key="1">
    <citation type="submission" date="2020-04" db="EMBL/GenBank/DDBJ databases">
        <title>Gordonia sp. nov. TBRC 11910.</title>
        <authorList>
            <person name="Suriyachadkun C."/>
        </authorList>
    </citation>
    <scope>NUCLEOTIDE SEQUENCE [LARGE SCALE GENOMIC DNA]</scope>
    <source>
        <strain evidence="4 5">TBRC 11910</strain>
    </source>
</reference>
<evidence type="ECO:0000313" key="4">
    <source>
        <dbReference type="EMBL" id="NMO04656.1"/>
    </source>
</evidence>
<keyword evidence="5" id="KW-1185">Reference proteome</keyword>
<evidence type="ECO:0000256" key="1">
    <source>
        <dbReference type="SAM" id="SignalP"/>
    </source>
</evidence>
<sequence length="361" mass="38708">MKSIFWPLFKLIVFAVVTVLATTALALTISNAGAGGNSDYKAVFSEAQMLNPGDDVRIAGVRVGQVNDVSVYDRNRALVSFSVDRDNLPEGTQLYIRYRNLTGLRYLALDKGAGDPSKTLAPGHTFGALPGEDDTHPAVNLTELFNGFKPLFRQLNPADMNKLADLIIQVFQGESGSISSLVANTSDLTNTLADKDKVIGDLITNLTTVLDTVNKHDVQFEQLLTNTSKLVTGLAAQRGSVGSAISSVSRLTTVTGDILSKTRPAIQGDIAGLKSLSDQITARDADVQSILTNLPVKLEKVGRAATFGSWFQFYLCGIDVVAGNGKSTLLTQPLIPLPDINHVLYTSAATRCWRNNDRPGG</sequence>
<dbReference type="Proteomes" id="UP000550729">
    <property type="component" value="Unassembled WGS sequence"/>
</dbReference>
<dbReference type="InterPro" id="IPR052336">
    <property type="entry name" value="MlaD_Phospholipid_Transporter"/>
</dbReference>
<name>A0A848L1I5_9ACTN</name>
<dbReference type="EMBL" id="JABBNB010000038">
    <property type="protein sequence ID" value="NMO04656.1"/>
    <property type="molecule type" value="Genomic_DNA"/>
</dbReference>
<dbReference type="InterPro" id="IPR003399">
    <property type="entry name" value="Mce/MlaD"/>
</dbReference>
<evidence type="ECO:0000313" key="5">
    <source>
        <dbReference type="Proteomes" id="UP000550729"/>
    </source>
</evidence>
<dbReference type="Pfam" id="PF02470">
    <property type="entry name" value="MlaD"/>
    <property type="match status" value="1"/>
</dbReference>
<dbReference type="RefSeq" id="WP_170197157.1">
    <property type="nucleotide sequence ID" value="NZ_JABBNB010000038.1"/>
</dbReference>
<dbReference type="NCBIfam" id="TIGR00996">
    <property type="entry name" value="Mtu_fam_mce"/>
    <property type="match status" value="1"/>
</dbReference>
<protein>
    <submittedName>
        <fullName evidence="4">MCE family protein</fullName>
    </submittedName>
</protein>
<dbReference type="Pfam" id="PF11887">
    <property type="entry name" value="Mce4_CUP1"/>
    <property type="match status" value="1"/>
</dbReference>
<dbReference type="GO" id="GO:0051701">
    <property type="term" value="P:biological process involved in interaction with host"/>
    <property type="evidence" value="ECO:0007669"/>
    <property type="project" value="TreeGrafter"/>
</dbReference>
<accession>A0A848L1I5</accession>
<proteinExistence type="predicted"/>
<dbReference type="InterPro" id="IPR024516">
    <property type="entry name" value="Mce_C"/>
</dbReference>
<gene>
    <name evidence="4" type="ORF">HH308_25885</name>
</gene>